<keyword evidence="2" id="KW-1185">Reference proteome</keyword>
<dbReference type="STRING" id="1194090.SAMN05443144_101109"/>
<evidence type="ECO:0000313" key="2">
    <source>
        <dbReference type="Proteomes" id="UP000184041"/>
    </source>
</evidence>
<dbReference type="InterPro" id="IPR029055">
    <property type="entry name" value="Ntn_hydrolases_N"/>
</dbReference>
<gene>
    <name evidence="1" type="ORF">SAMN05443144_101109</name>
</gene>
<dbReference type="SUPFAM" id="SSF56235">
    <property type="entry name" value="N-terminal nucleophile aminohydrolases (Ntn hydrolases)"/>
    <property type="match status" value="1"/>
</dbReference>
<protein>
    <recommendedName>
        <fullName evidence="3">Asparagine synthase (Glutamine-hydrolysing)</fullName>
    </recommendedName>
</protein>
<dbReference type="AlphaFoldDB" id="A0A1M4SS46"/>
<proteinExistence type="predicted"/>
<name>A0A1M4SS46_9BACT</name>
<reference evidence="1 2" key="1">
    <citation type="submission" date="2016-11" db="EMBL/GenBank/DDBJ databases">
        <authorList>
            <person name="Jaros S."/>
            <person name="Januszkiewicz K."/>
            <person name="Wedrychowicz H."/>
        </authorList>
    </citation>
    <scope>NUCLEOTIDE SEQUENCE [LARGE SCALE GENOMIC DNA]</scope>
    <source>
        <strain evidence="1 2">DSM 21986</strain>
    </source>
</reference>
<evidence type="ECO:0008006" key="3">
    <source>
        <dbReference type="Google" id="ProtNLM"/>
    </source>
</evidence>
<sequence length="513" mass="59172">MGMDTDQELLTKLKFRRQFLIGPTEYSPNKYWKTEKLYHGLVLSIHTDLNFFSGVRNGCKITLIGIAVDCTSPYKNAPEIISSILESCGDILSVITASKPLAGRWVILFQDKENSFLFTDPCGLRQVYYYTDNEHLWYASQPTLINQVTKLPLTSDESILRFKNSMQFKQKESAWIGDKTAYENCFHLMPNHYLDLNDCCQVRFFPNEPIATSQNENELIPETAQYLQNIILGLDHKFNIRICLTAGFDSRLLLAASVDISDSVIYSTDTLGIMDGYCDDIYIPKRLARKFNLHHEVINSATNPPSWFSRLLAKNVHLARTSPLLRKTKSIYSAISDNGVDYILINGNVTELVRIHERAVNYEPFIDDETRRINLNPLLNFYDYNSAYINREIEKWVKTFDISAIDGITVFDMFYWEQRMSKWGALFPAELDIAKESISPFNCRLLLETCFKVPREQRIAPEIPFFRGVIKQLWPEILSEPINPGPRGWGLLKQNIRRRLPAGMVKVIQKMIK</sequence>
<dbReference type="RefSeq" id="WP_073058864.1">
    <property type="nucleotide sequence ID" value="NZ_FQUS01000001.1"/>
</dbReference>
<dbReference type="Gene3D" id="3.60.20.10">
    <property type="entry name" value="Glutamine Phosphoribosylpyrophosphate, subunit 1, domain 1"/>
    <property type="match status" value="1"/>
</dbReference>
<dbReference type="Proteomes" id="UP000184041">
    <property type="component" value="Unassembled WGS sequence"/>
</dbReference>
<organism evidence="1 2">
    <name type="scientific">Fodinibius roseus</name>
    <dbReference type="NCBI Taxonomy" id="1194090"/>
    <lineage>
        <taxon>Bacteria</taxon>
        <taxon>Pseudomonadati</taxon>
        <taxon>Balneolota</taxon>
        <taxon>Balneolia</taxon>
        <taxon>Balneolales</taxon>
        <taxon>Balneolaceae</taxon>
        <taxon>Fodinibius</taxon>
    </lineage>
</organism>
<accession>A0A1M4SS46</accession>
<evidence type="ECO:0000313" key="1">
    <source>
        <dbReference type="EMBL" id="SHE35060.1"/>
    </source>
</evidence>
<dbReference type="EMBL" id="FQUS01000001">
    <property type="protein sequence ID" value="SHE35060.1"/>
    <property type="molecule type" value="Genomic_DNA"/>
</dbReference>